<proteinExistence type="predicted"/>
<keyword evidence="3" id="KW-1185">Reference proteome</keyword>
<reference evidence="2" key="2">
    <citation type="submission" date="2022-03" db="EMBL/GenBank/DDBJ databases">
        <title>Draft title - Genomic analysis of global carrot germplasm unveils the trajectory of domestication and the origin of high carotenoid orange carrot.</title>
        <authorList>
            <person name="Iorizzo M."/>
            <person name="Ellison S."/>
            <person name="Senalik D."/>
            <person name="Macko-Podgorni A."/>
            <person name="Grzebelus D."/>
            <person name="Bostan H."/>
            <person name="Rolling W."/>
            <person name="Curaba J."/>
            <person name="Simon P."/>
        </authorList>
    </citation>
    <scope>NUCLEOTIDE SEQUENCE</scope>
    <source>
        <tissue evidence="2">Leaf</tissue>
    </source>
</reference>
<dbReference type="Proteomes" id="UP000077755">
    <property type="component" value="Chromosome 2"/>
</dbReference>
<dbReference type="AlphaFoldDB" id="A0A166EYA0"/>
<evidence type="ECO:0000313" key="1">
    <source>
        <dbReference type="EMBL" id="KZN07124.1"/>
    </source>
</evidence>
<dbReference type="EMBL" id="CP093344">
    <property type="protein sequence ID" value="WOG89760.1"/>
    <property type="molecule type" value="Genomic_DNA"/>
</dbReference>
<gene>
    <name evidence="1" type="ORF">DCAR_007961</name>
    <name evidence="2" type="ORF">DCAR_0208999</name>
</gene>
<evidence type="ECO:0000313" key="3">
    <source>
        <dbReference type="Proteomes" id="UP000077755"/>
    </source>
</evidence>
<evidence type="ECO:0000313" key="2">
    <source>
        <dbReference type="EMBL" id="WOG89760.1"/>
    </source>
</evidence>
<accession>A0A166EYA0</accession>
<protein>
    <submittedName>
        <fullName evidence="1">Uncharacterized protein</fullName>
    </submittedName>
</protein>
<dbReference type="EMBL" id="LNRQ01000002">
    <property type="protein sequence ID" value="KZN07124.1"/>
    <property type="molecule type" value="Genomic_DNA"/>
</dbReference>
<name>A0A166EYA0_DAUCS</name>
<sequence>MPSLIGFVQQTMKAPIVSSFLLENGYAEVDYHGQKREKPRAMFLILSFTTNLFMDIFDSRFYITFDMKLKLDSVKYVIAQFKVLGTHIIGFWKKIMQNECPRHPYKVMDVTEERVPNLSDSQTPTETVDVEINKVYISLEHIVHKLVAVGTHIKGFWSEIVQFKNPKRPQNIENDKKEEVPDLYDPQTPPAIMDDNMCPFSEVNARGPDNNVQRDSSLKQDAAVGIYDNSNTGKNINSISEPEILSRGSFQIIPDSSIKCETSGEGNLNTEVEGDQQAVNFVPSTQLSKSDGSVGRVDSDGVLSFASTGSFSSEDEFFADYVVL</sequence>
<organism evidence="1">
    <name type="scientific">Daucus carota subsp. sativus</name>
    <name type="common">Carrot</name>
    <dbReference type="NCBI Taxonomy" id="79200"/>
    <lineage>
        <taxon>Eukaryota</taxon>
        <taxon>Viridiplantae</taxon>
        <taxon>Streptophyta</taxon>
        <taxon>Embryophyta</taxon>
        <taxon>Tracheophyta</taxon>
        <taxon>Spermatophyta</taxon>
        <taxon>Magnoliopsida</taxon>
        <taxon>eudicotyledons</taxon>
        <taxon>Gunneridae</taxon>
        <taxon>Pentapetalae</taxon>
        <taxon>asterids</taxon>
        <taxon>campanulids</taxon>
        <taxon>Apiales</taxon>
        <taxon>Apiaceae</taxon>
        <taxon>Apioideae</taxon>
        <taxon>Scandiceae</taxon>
        <taxon>Daucinae</taxon>
        <taxon>Daucus</taxon>
        <taxon>Daucus sect. Daucus</taxon>
    </lineage>
</organism>
<reference evidence="1" key="1">
    <citation type="journal article" date="2016" name="Nat. Genet.">
        <title>A high-quality carrot genome assembly provides new insights into carotenoid accumulation and asterid genome evolution.</title>
        <authorList>
            <person name="Iorizzo M."/>
            <person name="Ellison S."/>
            <person name="Senalik D."/>
            <person name="Zeng P."/>
            <person name="Satapoomin P."/>
            <person name="Huang J."/>
            <person name="Bowman M."/>
            <person name="Iovene M."/>
            <person name="Sanseverino W."/>
            <person name="Cavagnaro P."/>
            <person name="Yildiz M."/>
            <person name="Macko-Podgorni A."/>
            <person name="Moranska E."/>
            <person name="Grzebelus E."/>
            <person name="Grzebelus D."/>
            <person name="Ashrafi H."/>
            <person name="Zheng Z."/>
            <person name="Cheng S."/>
            <person name="Spooner D."/>
            <person name="Van Deynze A."/>
            <person name="Simon P."/>
        </authorList>
    </citation>
    <scope>NUCLEOTIDE SEQUENCE [LARGE SCALE GENOMIC DNA]</scope>
    <source>
        <tissue evidence="1">Leaf</tissue>
    </source>
</reference>
<dbReference type="Gramene" id="KZN07124">
    <property type="protein sequence ID" value="KZN07124"/>
    <property type="gene ID" value="DCAR_007961"/>
</dbReference>